<dbReference type="eggNOG" id="COG1086">
    <property type="taxonomic scope" value="Bacteria"/>
</dbReference>
<evidence type="ECO:0000256" key="1">
    <source>
        <dbReference type="ARBA" id="ARBA00007430"/>
    </source>
</evidence>
<accession>A0A085TYJ1</accession>
<dbReference type="InterPro" id="IPR036291">
    <property type="entry name" value="NAD(P)-bd_dom_sf"/>
</dbReference>
<dbReference type="InterPro" id="IPR051203">
    <property type="entry name" value="Polysaccharide_Synthase-Rel"/>
</dbReference>
<feature type="transmembrane region" description="Helical" evidence="3">
    <location>
        <begin position="55"/>
        <end position="78"/>
    </location>
</feature>
<dbReference type="PANTHER" id="PTHR43318:SF1">
    <property type="entry name" value="POLYSACCHARIDE BIOSYNTHESIS PROTEIN EPSC-RELATED"/>
    <property type="match status" value="1"/>
</dbReference>
<keyword evidence="3" id="KW-0472">Membrane</keyword>
<dbReference type="PANTHER" id="PTHR43318">
    <property type="entry name" value="UDP-N-ACETYLGLUCOSAMINE 4,6-DEHYDRATASE"/>
    <property type="match status" value="1"/>
</dbReference>
<feature type="domain" description="Polysaccharide biosynthesis protein CapD-like" evidence="4">
    <location>
        <begin position="288"/>
        <end position="579"/>
    </location>
</feature>
<proteinExistence type="inferred from homology"/>
<feature type="compositionally biased region" description="Basic and acidic residues" evidence="2">
    <location>
        <begin position="636"/>
        <end position="645"/>
    </location>
</feature>
<dbReference type="InterPro" id="IPR029063">
    <property type="entry name" value="SAM-dependent_MTases_sf"/>
</dbReference>
<organism evidence="5 6">
    <name type="scientific">Thioclava atlantica</name>
    <dbReference type="NCBI Taxonomy" id="1317124"/>
    <lineage>
        <taxon>Bacteria</taxon>
        <taxon>Pseudomonadati</taxon>
        <taxon>Pseudomonadota</taxon>
        <taxon>Alphaproteobacteria</taxon>
        <taxon>Rhodobacterales</taxon>
        <taxon>Paracoccaceae</taxon>
        <taxon>Thioclava</taxon>
    </lineage>
</organism>
<dbReference type="InterPro" id="IPR003869">
    <property type="entry name" value="Polysac_CapD-like"/>
</dbReference>
<dbReference type="SUPFAM" id="SSF51735">
    <property type="entry name" value="NAD(P)-binding Rossmann-fold domains"/>
    <property type="match status" value="1"/>
</dbReference>
<evidence type="ECO:0000313" key="6">
    <source>
        <dbReference type="Proteomes" id="UP000028607"/>
    </source>
</evidence>
<name>A0A085TYJ1_9RHOB</name>
<dbReference type="OrthoDB" id="9803111at2"/>
<keyword evidence="3" id="KW-1133">Transmembrane helix</keyword>
<dbReference type="Gene3D" id="3.40.50.720">
    <property type="entry name" value="NAD(P)-binding Rossmann-like Domain"/>
    <property type="match status" value="2"/>
</dbReference>
<dbReference type="CDD" id="cd05237">
    <property type="entry name" value="UDP_invert_4-6DH_SDR_e"/>
    <property type="match status" value="1"/>
</dbReference>
<reference evidence="5 6" key="2">
    <citation type="journal article" date="2015" name="Antonie Van Leeuwenhoek">
        <title>Thioclava indica sp. nov., isolated from surface seawater of the Indian Ocean.</title>
        <authorList>
            <person name="Liu Y."/>
            <person name="Lai Q."/>
            <person name="Du J."/>
            <person name="Xu H."/>
            <person name="Jiang L."/>
            <person name="Shao Z."/>
        </authorList>
    </citation>
    <scope>NUCLEOTIDE SEQUENCE [LARGE SCALE GENOMIC DNA]</scope>
    <source>
        <strain evidence="5 6">13D2W-2</strain>
    </source>
</reference>
<gene>
    <name evidence="5" type="ORF">DW2_07488</name>
</gene>
<evidence type="ECO:0000313" key="5">
    <source>
        <dbReference type="EMBL" id="KFE35788.1"/>
    </source>
</evidence>
<sequence length="645" mass="68104">MNGRGFGWSESALARWLIALPRSRKAVLMLCLDIALVPLAMMLVALVFGRGTGVIGGWPLLLGMMALAGVGSIATGLWRLRLKEYPLTGPLRSLVIAATLGAVAGASTGSAPLSEPLLLALLYSLLQGGARQALARVMAALYRRSRIVSRVAIYGASPSGIALSRALMDRAGIVTCAFLDENPALRGAQLNGLPVLPPAAAHKLPRDFNIDRVILADPAFAPARLHALTRRLEGLGLRVESLPAFAEICAQGDLAAQLAPVSGASLSRREELDDALLPVRAFYHGKTVLVSGAGGSIGLQLCREILQTAPRRLILLEFSEPALYRAEAELRALAAGSGADHLVPVLGSAADARLLRGLFRREQVEVVVHAAAYKHVPIVEANPRAGIANNVFATLRLARAAREAGAERFVLVSSDKAVAPCSVMGASKRIAELIVQDLASRPSETVFSIVRFGNVLGSSGSVVPLFEEQIRNGGPVTVTDRRATRYFMSVTEAARLVLLAGAWRGSGGVYALDMGHPVRIEDLARQMIEARGYRLRDAATPEGDVEIIEIGLRPGEKLHEARMTGVGARPTAHPKIVQVDPPHPCELGTAALLRDLRAALEAEEDAALHSVLARVMGAAEAAPGSQSQAVVAGGVEPEKITHPAS</sequence>
<evidence type="ECO:0000256" key="3">
    <source>
        <dbReference type="SAM" id="Phobius"/>
    </source>
</evidence>
<dbReference type="SUPFAM" id="SSF53335">
    <property type="entry name" value="S-adenosyl-L-methionine-dependent methyltransferases"/>
    <property type="match status" value="1"/>
</dbReference>
<evidence type="ECO:0000259" key="4">
    <source>
        <dbReference type="Pfam" id="PF02719"/>
    </source>
</evidence>
<evidence type="ECO:0000256" key="2">
    <source>
        <dbReference type="SAM" id="MobiDB-lite"/>
    </source>
</evidence>
<feature type="transmembrane region" description="Helical" evidence="3">
    <location>
        <begin position="26"/>
        <end position="49"/>
    </location>
</feature>
<dbReference type="Pfam" id="PF02719">
    <property type="entry name" value="Polysacc_synt_2"/>
    <property type="match status" value="1"/>
</dbReference>
<comment type="similarity">
    <text evidence="1">Belongs to the polysaccharide synthase family.</text>
</comment>
<keyword evidence="3" id="KW-0812">Transmembrane</keyword>
<reference evidence="6" key="1">
    <citation type="submission" date="2013-04" db="EMBL/GenBank/DDBJ databases">
        <title>Thioclava sp. 13D2W-2 Genome Sequencing.</title>
        <authorList>
            <person name="Lai Q."/>
            <person name="Li G."/>
            <person name="Shao Z."/>
        </authorList>
    </citation>
    <scope>NUCLEOTIDE SEQUENCE [LARGE SCALE GENOMIC DNA]</scope>
    <source>
        <strain evidence="6">13D2W-2</strain>
    </source>
</reference>
<protein>
    <submittedName>
        <fullName evidence="5">Polysaccharide biosynthesis protein CapD</fullName>
    </submittedName>
</protein>
<dbReference type="PATRIC" id="fig|1317124.6.peg.1517"/>
<dbReference type="Proteomes" id="UP000028607">
    <property type="component" value="Unassembled WGS sequence"/>
</dbReference>
<comment type="caution">
    <text evidence="5">The sequence shown here is derived from an EMBL/GenBank/DDBJ whole genome shotgun (WGS) entry which is preliminary data.</text>
</comment>
<feature type="region of interest" description="Disordered" evidence="2">
    <location>
        <begin position="623"/>
        <end position="645"/>
    </location>
</feature>
<dbReference type="STRING" id="1317124.DW2_07488"/>
<dbReference type="EMBL" id="AQRC01000004">
    <property type="protein sequence ID" value="KFE35788.1"/>
    <property type="molecule type" value="Genomic_DNA"/>
</dbReference>
<keyword evidence="6" id="KW-1185">Reference proteome</keyword>
<dbReference type="RefSeq" id="WP_051855610.1">
    <property type="nucleotide sequence ID" value="NZ_AQRC01000004.1"/>
</dbReference>
<dbReference type="AlphaFoldDB" id="A0A085TYJ1"/>